<dbReference type="GO" id="GO:0016301">
    <property type="term" value="F:kinase activity"/>
    <property type="evidence" value="ECO:0007669"/>
    <property type="project" value="UniProtKB-KW"/>
</dbReference>
<proteinExistence type="predicted"/>
<keyword evidence="2" id="KW-0813">Transport</keyword>
<evidence type="ECO:0000256" key="6">
    <source>
        <dbReference type="ARBA" id="ARBA00022683"/>
    </source>
</evidence>
<evidence type="ECO:0000256" key="5">
    <source>
        <dbReference type="ARBA" id="ARBA00022679"/>
    </source>
</evidence>
<comment type="function">
    <text evidence="8">The phosphoenolpyruvate-dependent sugar phosphotransferase system (sugar PTS), a major carbohydrate active transport system, catalyzes the phosphorylation of incoming sugar substrates concomitantly with their translocation across the cell membrane. The enzyme II UlaABC PTS system is involved in ascorbate transport.</text>
</comment>
<evidence type="ECO:0000313" key="13">
    <source>
        <dbReference type="Proteomes" id="UP000295188"/>
    </source>
</evidence>
<organism evidence="12 13">
    <name type="scientific">Pectinatus cerevisiiphilus</name>
    <dbReference type="NCBI Taxonomy" id="86956"/>
    <lineage>
        <taxon>Bacteria</taxon>
        <taxon>Bacillati</taxon>
        <taxon>Bacillota</taxon>
        <taxon>Negativicutes</taxon>
        <taxon>Selenomonadales</taxon>
        <taxon>Selenomonadaceae</taxon>
        <taxon>Pectinatus</taxon>
    </lineage>
</organism>
<dbReference type="Gene3D" id="3.40.930.10">
    <property type="entry name" value="Mannitol-specific EII, Chain A"/>
    <property type="match status" value="1"/>
</dbReference>
<keyword evidence="13" id="KW-1185">Reference proteome</keyword>
<dbReference type="InterPro" id="IPR051351">
    <property type="entry name" value="Ascorbate-PTS_EIIA_comp"/>
</dbReference>
<evidence type="ECO:0000259" key="11">
    <source>
        <dbReference type="PROSITE" id="PS51094"/>
    </source>
</evidence>
<evidence type="ECO:0000256" key="4">
    <source>
        <dbReference type="ARBA" id="ARBA00022553"/>
    </source>
</evidence>
<dbReference type="Pfam" id="PF00359">
    <property type="entry name" value="PTS_EIIA_2"/>
    <property type="match status" value="1"/>
</dbReference>
<comment type="subcellular location">
    <subcellularLocation>
        <location evidence="1">Cytoplasm</location>
    </subcellularLocation>
</comment>
<sequence>MVLLTKEYIQQTKGKDMSWQDAITLSAKPLLAKKIISNDYVNNVITVCREKGPYMNIGSQIVLAHARPLPSTKQACLALLQTTEEIFLINDKHPARLWFFLATPDATSHVDILQQLTAILIDDSKLQQLLAAKSVDALANVFSGK</sequence>
<evidence type="ECO:0000256" key="3">
    <source>
        <dbReference type="ARBA" id="ARBA00022490"/>
    </source>
</evidence>
<keyword evidence="5" id="KW-0808">Transferase</keyword>
<gene>
    <name evidence="12" type="ORF">EDC37_102173</name>
</gene>
<dbReference type="PANTHER" id="PTHR36203:SF1">
    <property type="entry name" value="ASCORBATE-SPECIFIC PTS SYSTEM EIIA COMPONENT"/>
    <property type="match status" value="1"/>
</dbReference>
<comment type="caution">
    <text evidence="12">The sequence shown here is derived from an EMBL/GenBank/DDBJ whole genome shotgun (WGS) entry which is preliminary data.</text>
</comment>
<dbReference type="RefSeq" id="WP_132547375.1">
    <property type="nucleotide sequence ID" value="NZ_SMAA01000002.1"/>
</dbReference>
<reference evidence="12 13" key="1">
    <citation type="submission" date="2019-03" db="EMBL/GenBank/DDBJ databases">
        <title>Genomic Encyclopedia of Type Strains, Phase IV (KMG-IV): sequencing the most valuable type-strain genomes for metagenomic binning, comparative biology and taxonomic classification.</title>
        <authorList>
            <person name="Goeker M."/>
        </authorList>
    </citation>
    <scope>NUCLEOTIDE SEQUENCE [LARGE SCALE GENOMIC DNA]</scope>
    <source>
        <strain evidence="12 13">DSM 20467</strain>
    </source>
</reference>
<dbReference type="Proteomes" id="UP000295188">
    <property type="component" value="Unassembled WGS sequence"/>
</dbReference>
<evidence type="ECO:0000256" key="7">
    <source>
        <dbReference type="ARBA" id="ARBA00022777"/>
    </source>
</evidence>
<dbReference type="InterPro" id="IPR016152">
    <property type="entry name" value="PTrfase/Anion_transptr"/>
</dbReference>
<dbReference type="GO" id="GO:0009401">
    <property type="term" value="P:phosphoenolpyruvate-dependent sugar phosphotransferase system"/>
    <property type="evidence" value="ECO:0007669"/>
    <property type="project" value="UniProtKB-KW"/>
</dbReference>
<accession>A0A4R3KE30</accession>
<evidence type="ECO:0000256" key="9">
    <source>
        <dbReference type="ARBA" id="ARBA00041175"/>
    </source>
</evidence>
<dbReference type="OrthoDB" id="369398at2"/>
<dbReference type="GO" id="GO:0005737">
    <property type="term" value="C:cytoplasm"/>
    <property type="evidence" value="ECO:0007669"/>
    <property type="project" value="UniProtKB-SubCell"/>
</dbReference>
<protein>
    <recommendedName>
        <fullName evidence="9">Ascorbate-specific PTS system EIIA component</fullName>
    </recommendedName>
    <alternativeName>
        <fullName evidence="10">Ascorbate-specific phosphotransferase enzyme IIA component</fullName>
    </alternativeName>
</protein>
<evidence type="ECO:0000256" key="8">
    <source>
        <dbReference type="ARBA" id="ARBA00037387"/>
    </source>
</evidence>
<keyword evidence="6" id="KW-0598">Phosphotransferase system</keyword>
<dbReference type="EMBL" id="SMAA01000002">
    <property type="protein sequence ID" value="TCS81467.1"/>
    <property type="molecule type" value="Genomic_DNA"/>
</dbReference>
<evidence type="ECO:0000313" key="12">
    <source>
        <dbReference type="EMBL" id="TCS81467.1"/>
    </source>
</evidence>
<feature type="domain" description="PTS EIIA type-2" evidence="11">
    <location>
        <begin position="2"/>
        <end position="145"/>
    </location>
</feature>
<dbReference type="PROSITE" id="PS51094">
    <property type="entry name" value="PTS_EIIA_TYPE_2"/>
    <property type="match status" value="1"/>
</dbReference>
<dbReference type="AlphaFoldDB" id="A0A4R3KE30"/>
<evidence type="ECO:0000256" key="2">
    <source>
        <dbReference type="ARBA" id="ARBA00022448"/>
    </source>
</evidence>
<dbReference type="PANTHER" id="PTHR36203">
    <property type="entry name" value="ASCORBATE-SPECIFIC PTS SYSTEM EIIA COMPONENT"/>
    <property type="match status" value="1"/>
</dbReference>
<dbReference type="SUPFAM" id="SSF55804">
    <property type="entry name" value="Phoshotransferase/anion transport protein"/>
    <property type="match status" value="1"/>
</dbReference>
<keyword evidence="3" id="KW-0963">Cytoplasm</keyword>
<dbReference type="InterPro" id="IPR002178">
    <property type="entry name" value="PTS_EIIA_type-2_dom"/>
</dbReference>
<keyword evidence="7" id="KW-0418">Kinase</keyword>
<evidence type="ECO:0000256" key="10">
    <source>
        <dbReference type="ARBA" id="ARBA00042072"/>
    </source>
</evidence>
<evidence type="ECO:0000256" key="1">
    <source>
        <dbReference type="ARBA" id="ARBA00004496"/>
    </source>
</evidence>
<keyword evidence="4" id="KW-0597">Phosphoprotein</keyword>
<name>A0A4R3KE30_9FIRM</name>